<keyword evidence="8" id="KW-0067">ATP-binding</keyword>
<dbReference type="InterPro" id="IPR055414">
    <property type="entry name" value="LRR_R13L4/SHOC2-like"/>
</dbReference>
<dbReference type="InterPro" id="IPR027417">
    <property type="entry name" value="P-loop_NTPase"/>
</dbReference>
<feature type="domain" description="NB-ARC" evidence="10">
    <location>
        <begin position="139"/>
        <end position="289"/>
    </location>
</feature>
<dbReference type="GO" id="GO:0005886">
    <property type="term" value="C:plasma membrane"/>
    <property type="evidence" value="ECO:0007669"/>
    <property type="project" value="UniProtKB-SubCell"/>
</dbReference>
<evidence type="ECO:0000256" key="6">
    <source>
        <dbReference type="ARBA" id="ARBA00022989"/>
    </source>
</evidence>
<dbReference type="GO" id="GO:0002758">
    <property type="term" value="P:innate immune response-activating signaling pathway"/>
    <property type="evidence" value="ECO:0007669"/>
    <property type="project" value="UniProtKB-ARBA"/>
</dbReference>
<dbReference type="Pfam" id="PF00560">
    <property type="entry name" value="LRR_1"/>
    <property type="match status" value="2"/>
</dbReference>
<dbReference type="PROSITE" id="PS00107">
    <property type="entry name" value="PROTEIN_KINASE_ATP"/>
    <property type="match status" value="1"/>
</dbReference>
<dbReference type="Gene3D" id="1.10.10.10">
    <property type="entry name" value="Winged helix-like DNA-binding domain superfamily/Winged helix DNA-binding domain"/>
    <property type="match status" value="1"/>
</dbReference>
<dbReference type="InterPro" id="IPR032675">
    <property type="entry name" value="LRR_dom_sf"/>
</dbReference>
<keyword evidence="5" id="KW-0611">Plant defense</keyword>
<dbReference type="GO" id="GO:0043531">
    <property type="term" value="F:ADP binding"/>
    <property type="evidence" value="ECO:0007669"/>
    <property type="project" value="InterPro"/>
</dbReference>
<dbReference type="OrthoDB" id="5986190at2759"/>
<evidence type="ECO:0000259" key="13">
    <source>
        <dbReference type="Pfam" id="PF25019"/>
    </source>
</evidence>
<dbReference type="Pfam" id="PF25019">
    <property type="entry name" value="LRR_R13L1-DRL21"/>
    <property type="match status" value="1"/>
</dbReference>
<keyword evidence="2" id="KW-0433">Leucine-rich repeat</keyword>
<dbReference type="InterPro" id="IPR006553">
    <property type="entry name" value="Leu-rich_rpt_Cys-con_subtyp"/>
</dbReference>
<dbReference type="Proteomes" id="UP000604825">
    <property type="component" value="Unassembled WGS sequence"/>
</dbReference>
<dbReference type="InterPro" id="IPR017441">
    <property type="entry name" value="Protein_kinase_ATP_BS"/>
</dbReference>
<evidence type="ECO:0000313" key="14">
    <source>
        <dbReference type="EMBL" id="CAD6257252.1"/>
    </source>
</evidence>
<evidence type="ECO:0000259" key="9">
    <source>
        <dbReference type="Pfam" id="PF00069"/>
    </source>
</evidence>
<name>A0A811QFW5_9POAL</name>
<keyword evidence="7" id="KW-0472">Membrane</keyword>
<dbReference type="SUPFAM" id="SSF52540">
    <property type="entry name" value="P-loop containing nucleoside triphosphate hydrolases"/>
    <property type="match status" value="1"/>
</dbReference>
<evidence type="ECO:0000256" key="7">
    <source>
        <dbReference type="ARBA" id="ARBA00023136"/>
    </source>
</evidence>
<evidence type="ECO:0000259" key="10">
    <source>
        <dbReference type="Pfam" id="PF00931"/>
    </source>
</evidence>
<evidence type="ECO:0000259" key="11">
    <source>
        <dbReference type="Pfam" id="PF23559"/>
    </source>
</evidence>
<dbReference type="Pfam" id="PF23598">
    <property type="entry name" value="LRR_14"/>
    <property type="match status" value="1"/>
</dbReference>
<feature type="binding site" evidence="8">
    <location>
        <position position="44"/>
    </location>
    <ligand>
        <name>ATP</name>
        <dbReference type="ChEBI" id="CHEBI:30616"/>
    </ligand>
</feature>
<evidence type="ECO:0008006" key="16">
    <source>
        <dbReference type="Google" id="ProtNLM"/>
    </source>
</evidence>
<evidence type="ECO:0000256" key="4">
    <source>
        <dbReference type="ARBA" id="ARBA00022737"/>
    </source>
</evidence>
<protein>
    <recommendedName>
        <fullName evidence="16">Protein kinase domain-containing protein</fullName>
    </recommendedName>
</protein>
<dbReference type="Pfam" id="PF23559">
    <property type="entry name" value="WHD_DRP"/>
    <property type="match status" value="1"/>
</dbReference>
<dbReference type="Pfam" id="PF00069">
    <property type="entry name" value="Pkinase"/>
    <property type="match status" value="1"/>
</dbReference>
<keyword evidence="8" id="KW-0547">Nucleotide-binding</keyword>
<comment type="caution">
    <text evidence="14">The sequence shown here is derived from an EMBL/GenBank/DDBJ whole genome shotgun (WGS) entry which is preliminary data.</text>
</comment>
<keyword evidence="4" id="KW-0677">Repeat</keyword>
<dbReference type="Gene3D" id="3.80.10.10">
    <property type="entry name" value="Ribonuclease Inhibitor"/>
    <property type="match status" value="4"/>
</dbReference>
<dbReference type="PRINTS" id="PR00364">
    <property type="entry name" value="DISEASERSIST"/>
</dbReference>
<dbReference type="PANTHER" id="PTHR36766">
    <property type="entry name" value="PLANT BROAD-SPECTRUM MILDEW RESISTANCE PROTEIN RPW8"/>
    <property type="match status" value="1"/>
</dbReference>
<dbReference type="GO" id="GO:0004672">
    <property type="term" value="F:protein kinase activity"/>
    <property type="evidence" value="ECO:0007669"/>
    <property type="project" value="InterPro"/>
</dbReference>
<evidence type="ECO:0000256" key="8">
    <source>
        <dbReference type="PROSITE-ProRule" id="PRU10141"/>
    </source>
</evidence>
<accession>A0A811QFW5</accession>
<dbReference type="FunFam" id="1.10.10.10:FF:000322">
    <property type="entry name" value="Probable disease resistance protein At1g63360"/>
    <property type="match status" value="1"/>
</dbReference>
<evidence type="ECO:0000256" key="2">
    <source>
        <dbReference type="ARBA" id="ARBA00022614"/>
    </source>
</evidence>
<evidence type="ECO:0000313" key="15">
    <source>
        <dbReference type="Proteomes" id="UP000604825"/>
    </source>
</evidence>
<evidence type="ECO:0000259" key="12">
    <source>
        <dbReference type="Pfam" id="PF23598"/>
    </source>
</evidence>
<proteinExistence type="predicted"/>
<feature type="domain" description="Disease resistance protein winged helix" evidence="11">
    <location>
        <begin position="381"/>
        <end position="459"/>
    </location>
</feature>
<dbReference type="SUPFAM" id="SSF52058">
    <property type="entry name" value="L domain-like"/>
    <property type="match status" value="2"/>
</dbReference>
<dbReference type="InterPro" id="IPR001611">
    <property type="entry name" value="Leu-rich_rpt"/>
</dbReference>
<dbReference type="EMBL" id="CAJGYO010000010">
    <property type="protein sequence ID" value="CAD6257252.1"/>
    <property type="molecule type" value="Genomic_DNA"/>
</dbReference>
<comment type="subcellular location">
    <subcellularLocation>
        <location evidence="1">Cell membrane</location>
        <topology evidence="1">Single-pass membrane protein</topology>
    </subcellularLocation>
</comment>
<evidence type="ECO:0000256" key="1">
    <source>
        <dbReference type="ARBA" id="ARBA00004162"/>
    </source>
</evidence>
<feature type="domain" description="R13L1/DRL21-like LRR repeat region" evidence="13">
    <location>
        <begin position="824"/>
        <end position="937"/>
    </location>
</feature>
<evidence type="ECO:0000256" key="3">
    <source>
        <dbReference type="ARBA" id="ARBA00022692"/>
    </source>
</evidence>
<dbReference type="Gene3D" id="3.40.50.300">
    <property type="entry name" value="P-loop containing nucleotide triphosphate hydrolases"/>
    <property type="match status" value="1"/>
</dbReference>
<dbReference type="Pfam" id="PF00931">
    <property type="entry name" value="NB-ARC"/>
    <property type="match status" value="1"/>
</dbReference>
<feature type="domain" description="Disease resistance R13L4/SHOC-2-like LRR" evidence="12">
    <location>
        <begin position="567"/>
        <end position="674"/>
    </location>
</feature>
<keyword evidence="6" id="KW-1133">Transmembrane helix</keyword>
<dbReference type="GO" id="GO:0009626">
    <property type="term" value="P:plant-type hypersensitive response"/>
    <property type="evidence" value="ECO:0007669"/>
    <property type="project" value="UniProtKB-ARBA"/>
</dbReference>
<dbReference type="InterPro" id="IPR002182">
    <property type="entry name" value="NB-ARC"/>
</dbReference>
<dbReference type="SUPFAM" id="SSF56112">
    <property type="entry name" value="Protein kinase-like (PK-like)"/>
    <property type="match status" value="1"/>
</dbReference>
<keyword evidence="15" id="KW-1185">Reference proteome</keyword>
<dbReference type="InterPro" id="IPR036388">
    <property type="entry name" value="WH-like_DNA-bd_sf"/>
</dbReference>
<feature type="domain" description="Protein kinase" evidence="9">
    <location>
        <begin position="20"/>
        <end position="107"/>
    </location>
</feature>
<dbReference type="AlphaFoldDB" id="A0A811QFW5"/>
<dbReference type="Gene3D" id="3.30.200.20">
    <property type="entry name" value="Phosphorylase Kinase, domain 1"/>
    <property type="match status" value="1"/>
</dbReference>
<dbReference type="GO" id="GO:0042742">
    <property type="term" value="P:defense response to bacterium"/>
    <property type="evidence" value="ECO:0007669"/>
    <property type="project" value="UniProtKB-ARBA"/>
</dbReference>
<dbReference type="InterPro" id="IPR056789">
    <property type="entry name" value="LRR_R13L1-DRL21"/>
</dbReference>
<reference evidence="14" key="1">
    <citation type="submission" date="2020-10" db="EMBL/GenBank/DDBJ databases">
        <authorList>
            <person name="Han B."/>
            <person name="Lu T."/>
            <person name="Zhao Q."/>
            <person name="Huang X."/>
            <person name="Zhao Y."/>
        </authorList>
    </citation>
    <scope>NUCLEOTIDE SEQUENCE</scope>
</reference>
<gene>
    <name evidence="14" type="ORF">NCGR_LOCUS40742</name>
</gene>
<sequence>MEPEELTFQEIKEITDGFAQELGHGSFGVVYKGLTKTGKDVAVKVLLNDINIDYKQFHNEFNSLAMLQHPNIVPQKECSKTVPWMTTQDQMKMRKQLRQMADQHQHFNLLTSDRYNDLESVDIHKKSSDVAEDFIIGRTDEKKKIIDSLIEAMTEKITILTIYGIGGIGKTTFARLIYNDANFRFYSQVWVHVSPIFDLKKIGDSIISQLPEKQRQTKKNLIVLDDLWEDNPFLLEDLKAMLNLGDSINTIVLVTTCSEHVAEKICTNIKPYKIKHLTNAMCWEIIKQRSAFETRDDKKYLTSIGKDIALKCGGVALAAQSVGFMLQSMKSSQWMEVKNNNIWKESISDDASLQNQVLASLKLTYSYMDSCLKPCFTYCAMFPKGQKIHKDDLIQQWISLGFIKPTKIHSIMELCEKYVVRLLGLSFLQHSMSAPTYEGAYREKQDTLFTMHDLVHDLAVLLLGDEIMDQRQQGNTLSSSCRYALLTDSSKPLELCLPSCARLTALRFIDCRRTELCGAAFAPANFLRVLDLRECHIQKLPESIGKLQQLSYLKAPEIQDQLIPDCITLLSKLNYLYISGSEISALPESIGEMAGLVHLDISLCSEIEQLPLSFRNLENLVHLDLSHCSLITGVSESLGSLRRLQHLDLRWCTSIGEELPGALGSLTELQYLNLSHCSYLEVPDAEVLGNLNKLKYLNLSSASSPLRRLPESLGSFTELEYLNLSGCRQLEELPASFGKLCSLLKKLHTLDLSYCSYLLWLPRSISENDSLKFLNTMGCDELDKSTLPQFNSSSVLLPHFVVRTGDGEHSSNLVLLKDEDPTVLEISSLENVKSVEEAKTVKLLEKRMIYDLKFEWTRDAKRFVEDIEVLTELVPPGNLQSFCLQGYNSLTFPSWMMGITSYLPQLSYVSLKELPWCSALPPLGQLPNLRCLVIKQMHSIREIGGDLYGGTRAFQALMQFYLEQMDNLQEWNTIGYSDEDGGNVLMLPVLRELTIIRQCPLLRFKPCPPIGGDSWHIGSSDNAISLGGESVHVEASFSSNVLHQCRLVLHLPALEILWIENYSDMTSSSLDILRGLSSLETLVKLHISNCPGIKRLPESIKQFTNLQTLNISDCPELVQWCESDEKIMKLLRTSK</sequence>
<dbReference type="GO" id="GO:0005524">
    <property type="term" value="F:ATP binding"/>
    <property type="evidence" value="ECO:0007669"/>
    <property type="project" value="UniProtKB-UniRule"/>
</dbReference>
<dbReference type="InterPro" id="IPR000719">
    <property type="entry name" value="Prot_kinase_dom"/>
</dbReference>
<keyword evidence="3" id="KW-0812">Transmembrane</keyword>
<organism evidence="14 15">
    <name type="scientific">Miscanthus lutarioriparius</name>
    <dbReference type="NCBI Taxonomy" id="422564"/>
    <lineage>
        <taxon>Eukaryota</taxon>
        <taxon>Viridiplantae</taxon>
        <taxon>Streptophyta</taxon>
        <taxon>Embryophyta</taxon>
        <taxon>Tracheophyta</taxon>
        <taxon>Spermatophyta</taxon>
        <taxon>Magnoliopsida</taxon>
        <taxon>Liliopsida</taxon>
        <taxon>Poales</taxon>
        <taxon>Poaceae</taxon>
        <taxon>PACMAD clade</taxon>
        <taxon>Panicoideae</taxon>
        <taxon>Andropogonodae</taxon>
        <taxon>Andropogoneae</taxon>
        <taxon>Saccharinae</taxon>
        <taxon>Miscanthus</taxon>
    </lineage>
</organism>
<dbReference type="InterPro" id="IPR011009">
    <property type="entry name" value="Kinase-like_dom_sf"/>
</dbReference>
<evidence type="ECO:0000256" key="5">
    <source>
        <dbReference type="ARBA" id="ARBA00022821"/>
    </source>
</evidence>
<dbReference type="InterPro" id="IPR058922">
    <property type="entry name" value="WHD_DRP"/>
</dbReference>
<dbReference type="SMART" id="SM00367">
    <property type="entry name" value="LRR_CC"/>
    <property type="match status" value="4"/>
</dbReference>
<dbReference type="PANTHER" id="PTHR36766:SF73">
    <property type="entry name" value="NB-ARC DOMAIN-CONTAINING PROTEIN"/>
    <property type="match status" value="1"/>
</dbReference>